<keyword evidence="3" id="KW-0106">Calcium</keyword>
<accession>A0ABT9SZ25</accession>
<dbReference type="Pfam" id="PF00932">
    <property type="entry name" value="LTD"/>
    <property type="match status" value="1"/>
</dbReference>
<dbReference type="PROSITE" id="PS51841">
    <property type="entry name" value="LTD"/>
    <property type="match status" value="1"/>
</dbReference>
<dbReference type="EMBL" id="JAUSSK010000003">
    <property type="protein sequence ID" value="MDQ0010260.1"/>
    <property type="molecule type" value="Genomic_DNA"/>
</dbReference>
<dbReference type="RefSeq" id="WP_306850347.1">
    <property type="nucleotide sequence ID" value="NZ_JAUSSK010000003.1"/>
</dbReference>
<dbReference type="SUPFAM" id="SSF141072">
    <property type="entry name" value="CalX-like"/>
    <property type="match status" value="1"/>
</dbReference>
<dbReference type="SUPFAM" id="SSF74853">
    <property type="entry name" value="Lamin A/C globular tail domain"/>
    <property type="match status" value="1"/>
</dbReference>
<evidence type="ECO:0000313" key="8">
    <source>
        <dbReference type="Proteomes" id="UP001237737"/>
    </source>
</evidence>
<reference evidence="7 8" key="1">
    <citation type="submission" date="2023-07" db="EMBL/GenBank/DDBJ databases">
        <title>Sorghum-associated microbial communities from plants grown in Nebraska, USA.</title>
        <authorList>
            <person name="Schachtman D."/>
        </authorList>
    </citation>
    <scope>NUCLEOTIDE SEQUENCE [LARGE SCALE GENOMIC DNA]</scope>
    <source>
        <strain evidence="7 8">CC60</strain>
    </source>
</reference>
<keyword evidence="1 5" id="KW-0732">Signal</keyword>
<dbReference type="PANTHER" id="PTHR42834">
    <property type="entry name" value="ENDONUCLEASE/EXONUCLEASE/PHOSPHATASE FAMILY PROTEIN (AFU_ORTHOLOGUE AFUA_3G09210)"/>
    <property type="match status" value="1"/>
</dbReference>
<sequence length="912" mass="96297">MRSTTSRRAIWAALAGLTAVLPLQAADLSITQFRVRGPSGGNDEFVELQNTGAAPLDVSGYKLNASNASGTTGTRLTLPAGTTVAPGCFLLLANGASSGYSGSVVPDIKYSTGVTDDGGLALLDGSGATIDQVGLSAGSAYKLGMPLASLGSSNTDQGYARKTTGNGLPQSTGDNSADWVKVAPTAPHASTSPCAVLGRSLSIADATISVRNGDDQQMPFTISLSEPAPADVTVHAATADDTATVAAGDYDAVNTTLTIPAGATSGTVEVTVHGAKAAGPDRAFRVNLSDVSGGDVTIAKASAIGAILNEIPIAAEIWQVTGHGQVSPLVGKRVSTHGNVVTAVGPAGFTIQTPDNRADDDRLTSNGIYVFTSSAPAVKAGDVVDVEATVDNYFNLPELKNATVTTTMRGARLPKAVTFGNNVPSSDPNALSCGETNFQCYVGMRVTIDNGMITTGNLRFSNEPFAEVYVTANGKRSLRQPGVRYTVPVPDGVNLPNWSGNPQVFKMNTADFGAVAPDTPFNAGTTFRAEGVMSYAFGMYTFIPTKIDIKKAATLPRAVDSRPFYAVRVGGLNTERFCDTDFNTTFTCSGGDTEPTADEVKLKTQRLSAYIGGVLKLPDILSVEEVKSLQVLQGLAKQLGDDYPVQYEAILQPGHDPSGINVGFLVRTDRVRVLDVRQLGADETWQDQGQTAFIHDHPPLLLTAEVPSIVGRMRINVISVHPKARQNVDKTGSTADRDRQKRFLQAKSLATQVQAIQTDRKNRLAPLLVVGDFNAYQFSDGFTDVVGLISGRYDDNQNLLKLGTNLVKPALWNAVNSVPPDDRYSFLFTENFGNIQGQSPRQVPTHQVLDHALLNTVAQGLFLQMKYGRGNLDAPVQTLDDSATATDVHKAIGSSDHDGFVVDLLTLPLGLF</sequence>
<dbReference type="CDD" id="cd04486">
    <property type="entry name" value="YhcR_OBF_like"/>
    <property type="match status" value="1"/>
</dbReference>
<dbReference type="PANTHER" id="PTHR42834:SF1">
    <property type="entry name" value="ENDONUCLEASE_EXONUCLEASE_PHOSPHATASE FAMILY PROTEIN (AFU_ORTHOLOGUE AFUA_3G09210)"/>
    <property type="match status" value="1"/>
</dbReference>
<gene>
    <name evidence="7" type="ORF">J2T07_002450</name>
</gene>
<evidence type="ECO:0000256" key="5">
    <source>
        <dbReference type="SAM" id="SignalP"/>
    </source>
</evidence>
<evidence type="ECO:0000256" key="4">
    <source>
        <dbReference type="SAM" id="MobiDB-lite"/>
    </source>
</evidence>
<keyword evidence="2" id="KW-0677">Repeat</keyword>
<feature type="signal peptide" evidence="5">
    <location>
        <begin position="1"/>
        <end position="25"/>
    </location>
</feature>
<feature type="domain" description="LTD" evidence="6">
    <location>
        <begin position="19"/>
        <end position="137"/>
    </location>
</feature>
<dbReference type="Proteomes" id="UP001237737">
    <property type="component" value="Unassembled WGS sequence"/>
</dbReference>
<dbReference type="Gene3D" id="3.60.10.10">
    <property type="entry name" value="Endonuclease/exonuclease/phosphatase"/>
    <property type="match status" value="1"/>
</dbReference>
<dbReference type="InterPro" id="IPR003644">
    <property type="entry name" value="Calx_beta"/>
</dbReference>
<evidence type="ECO:0000259" key="6">
    <source>
        <dbReference type="PROSITE" id="PS51841"/>
    </source>
</evidence>
<comment type="caution">
    <text evidence="7">The sequence shown here is derived from an EMBL/GenBank/DDBJ whole genome shotgun (WGS) entry which is preliminary data.</text>
</comment>
<dbReference type="InterPro" id="IPR001322">
    <property type="entry name" value="Lamin_tail_dom"/>
</dbReference>
<feature type="chain" id="PRO_5045252017" evidence="5">
    <location>
        <begin position="26"/>
        <end position="912"/>
    </location>
</feature>
<dbReference type="InterPro" id="IPR038081">
    <property type="entry name" value="CalX-like_sf"/>
</dbReference>
<name>A0ABT9SZ25_9GAMM</name>
<protein>
    <submittedName>
        <fullName evidence="7">Extracellular nuclease</fullName>
    </submittedName>
</protein>
<keyword evidence="8" id="KW-1185">Reference proteome</keyword>
<dbReference type="Gene3D" id="2.60.40.2030">
    <property type="match status" value="1"/>
</dbReference>
<dbReference type="InterPro" id="IPR036415">
    <property type="entry name" value="Lamin_tail_dom_sf"/>
</dbReference>
<evidence type="ECO:0000313" key="7">
    <source>
        <dbReference type="EMBL" id="MDQ0010260.1"/>
    </source>
</evidence>
<evidence type="ECO:0000256" key="2">
    <source>
        <dbReference type="ARBA" id="ARBA00022737"/>
    </source>
</evidence>
<proteinExistence type="predicted"/>
<dbReference type="InterPro" id="IPR036691">
    <property type="entry name" value="Endo/exonu/phosph_ase_sf"/>
</dbReference>
<dbReference type="Pfam" id="PF03160">
    <property type="entry name" value="Calx-beta"/>
    <property type="match status" value="1"/>
</dbReference>
<evidence type="ECO:0000256" key="1">
    <source>
        <dbReference type="ARBA" id="ARBA00022729"/>
    </source>
</evidence>
<evidence type="ECO:0000256" key="3">
    <source>
        <dbReference type="ARBA" id="ARBA00022837"/>
    </source>
</evidence>
<organism evidence="7 8">
    <name type="scientific">Luteibacter jiangsuensis</name>
    <dbReference type="NCBI Taxonomy" id="637577"/>
    <lineage>
        <taxon>Bacteria</taxon>
        <taxon>Pseudomonadati</taxon>
        <taxon>Pseudomonadota</taxon>
        <taxon>Gammaproteobacteria</taxon>
        <taxon>Lysobacterales</taxon>
        <taxon>Rhodanobacteraceae</taxon>
        <taxon>Luteibacter</taxon>
    </lineage>
</organism>
<dbReference type="Gene3D" id="2.60.40.1260">
    <property type="entry name" value="Lamin Tail domain"/>
    <property type="match status" value="1"/>
</dbReference>
<feature type="region of interest" description="Disordered" evidence="4">
    <location>
        <begin position="154"/>
        <end position="173"/>
    </location>
</feature>
<dbReference type="SUPFAM" id="SSF56219">
    <property type="entry name" value="DNase I-like"/>
    <property type="match status" value="1"/>
</dbReference>